<dbReference type="EMBL" id="CP015163">
    <property type="protein sequence ID" value="AXB42268.1"/>
    <property type="molecule type" value="Genomic_DNA"/>
</dbReference>
<dbReference type="InterPro" id="IPR013739">
    <property type="entry name" value="Beta_galactosidase_C"/>
</dbReference>
<feature type="domain" description="Glycoside hydrolase family 42 N-terminal" evidence="10">
    <location>
        <begin position="10"/>
        <end position="380"/>
    </location>
</feature>
<dbReference type="Gene3D" id="2.60.40.1180">
    <property type="entry name" value="Golgi alpha-mannosidase II"/>
    <property type="match status" value="1"/>
</dbReference>
<dbReference type="PIRSF" id="PIRSF001084">
    <property type="entry name" value="B-galactosidase"/>
    <property type="match status" value="1"/>
</dbReference>
<dbReference type="InterPro" id="IPR029062">
    <property type="entry name" value="Class_I_gatase-like"/>
</dbReference>
<dbReference type="PANTHER" id="PTHR36447:SF1">
    <property type="entry name" value="BETA-GALACTOSIDASE GANA"/>
    <property type="match status" value="1"/>
</dbReference>
<dbReference type="GO" id="GO:0046872">
    <property type="term" value="F:metal ion binding"/>
    <property type="evidence" value="ECO:0007669"/>
    <property type="project" value="UniProtKB-KW"/>
</dbReference>
<evidence type="ECO:0000313" key="14">
    <source>
        <dbReference type="Proteomes" id="UP000250434"/>
    </source>
</evidence>
<feature type="binding site" evidence="8">
    <location>
        <position position="311"/>
    </location>
    <ligand>
        <name>substrate</name>
    </ligand>
</feature>
<evidence type="ECO:0000256" key="1">
    <source>
        <dbReference type="ARBA" id="ARBA00001412"/>
    </source>
</evidence>
<dbReference type="Gene3D" id="3.20.20.80">
    <property type="entry name" value="Glycosidases"/>
    <property type="match status" value="1"/>
</dbReference>
<proteinExistence type="inferred from homology"/>
<dbReference type="InterPro" id="IPR003476">
    <property type="entry name" value="Glyco_hydro_42"/>
</dbReference>
<evidence type="ECO:0000313" key="13">
    <source>
        <dbReference type="EMBL" id="AXB42268.1"/>
    </source>
</evidence>
<protein>
    <recommendedName>
        <fullName evidence="3 6">Beta-galactosidase</fullName>
        <shortName evidence="6">Beta-gal</shortName>
        <ecNumber evidence="3 6">3.2.1.23</ecNumber>
    </recommendedName>
</protein>
<dbReference type="AlphaFoldDB" id="A0A344L2J4"/>
<dbReference type="InterPro" id="IPR013529">
    <property type="entry name" value="Glyco_hydro_42_N"/>
</dbReference>
<evidence type="ECO:0000259" key="10">
    <source>
        <dbReference type="Pfam" id="PF02449"/>
    </source>
</evidence>
<reference evidence="13 14" key="1">
    <citation type="submission" date="2016-04" db="EMBL/GenBank/DDBJ databases">
        <title>Complete genome sequence and analysis of deep-sea sediment isolate, Amycolatopsis sp. WP1.</title>
        <authorList>
            <person name="Wang H."/>
            <person name="Chen S."/>
            <person name="Wu Q."/>
        </authorList>
    </citation>
    <scope>NUCLEOTIDE SEQUENCE [LARGE SCALE GENOMIC DNA]</scope>
    <source>
        <strain evidence="13 14">WP1</strain>
    </source>
</reference>
<feature type="binding site" evidence="8">
    <location>
        <position position="145"/>
    </location>
    <ligand>
        <name>substrate</name>
    </ligand>
</feature>
<dbReference type="SUPFAM" id="SSF51445">
    <property type="entry name" value="(Trans)glycosidases"/>
    <property type="match status" value="1"/>
</dbReference>
<evidence type="ECO:0000256" key="5">
    <source>
        <dbReference type="ARBA" id="ARBA00023295"/>
    </source>
</evidence>
<feature type="binding site" evidence="8">
    <location>
        <position position="107"/>
    </location>
    <ligand>
        <name>substrate</name>
    </ligand>
</feature>
<dbReference type="Pfam" id="PF02449">
    <property type="entry name" value="Glyco_hydro_42"/>
    <property type="match status" value="1"/>
</dbReference>
<dbReference type="PANTHER" id="PTHR36447">
    <property type="entry name" value="BETA-GALACTOSIDASE GANA"/>
    <property type="match status" value="1"/>
</dbReference>
<evidence type="ECO:0000256" key="4">
    <source>
        <dbReference type="ARBA" id="ARBA00022801"/>
    </source>
</evidence>
<dbReference type="GO" id="GO:0009341">
    <property type="term" value="C:beta-galactosidase complex"/>
    <property type="evidence" value="ECO:0007669"/>
    <property type="project" value="InterPro"/>
</dbReference>
<dbReference type="InterPro" id="IPR013780">
    <property type="entry name" value="Glyco_hydro_b"/>
</dbReference>
<dbReference type="KEGG" id="aab:A4R43_06760"/>
<dbReference type="EC" id="3.2.1.23" evidence="3 6"/>
<evidence type="ECO:0000256" key="3">
    <source>
        <dbReference type="ARBA" id="ARBA00012756"/>
    </source>
</evidence>
<dbReference type="GO" id="GO:0004565">
    <property type="term" value="F:beta-galactosidase activity"/>
    <property type="evidence" value="ECO:0007669"/>
    <property type="project" value="UniProtKB-EC"/>
</dbReference>
<keyword evidence="5 6" id="KW-0326">Glycosidase</keyword>
<name>A0A344L2J4_9PSEU</name>
<feature type="binding site" evidence="9">
    <location>
        <position position="156"/>
    </location>
    <ligand>
        <name>Zn(2+)</name>
        <dbReference type="ChEBI" id="CHEBI:29105"/>
    </ligand>
</feature>
<keyword evidence="9" id="KW-0862">Zinc</keyword>
<comment type="catalytic activity">
    <reaction evidence="1 6">
        <text>Hydrolysis of terminal non-reducing beta-D-galactose residues in beta-D-galactosides.</text>
        <dbReference type="EC" id="3.2.1.23"/>
    </reaction>
</comment>
<dbReference type="OrthoDB" id="9800974at2"/>
<evidence type="ECO:0000256" key="8">
    <source>
        <dbReference type="PIRSR" id="PIRSR001084-2"/>
    </source>
</evidence>
<dbReference type="SUPFAM" id="SSF52317">
    <property type="entry name" value="Class I glutamine amidotransferase-like"/>
    <property type="match status" value="1"/>
</dbReference>
<dbReference type="RefSeq" id="WP_113691539.1">
    <property type="nucleotide sequence ID" value="NZ_CP015163.1"/>
</dbReference>
<feature type="binding site" evidence="9">
    <location>
        <position position="154"/>
    </location>
    <ligand>
        <name>Zn(2+)</name>
        <dbReference type="ChEBI" id="CHEBI:29105"/>
    </ligand>
</feature>
<accession>A0A344L2J4</accession>
<dbReference type="Proteomes" id="UP000250434">
    <property type="component" value="Chromosome"/>
</dbReference>
<organism evidence="13 14">
    <name type="scientific">Amycolatopsis albispora</name>
    <dbReference type="NCBI Taxonomy" id="1804986"/>
    <lineage>
        <taxon>Bacteria</taxon>
        <taxon>Bacillati</taxon>
        <taxon>Actinomycetota</taxon>
        <taxon>Actinomycetes</taxon>
        <taxon>Pseudonocardiales</taxon>
        <taxon>Pseudonocardiaceae</taxon>
        <taxon>Amycolatopsis</taxon>
    </lineage>
</organism>
<dbReference type="InterPro" id="IPR017853">
    <property type="entry name" value="GH"/>
</dbReference>
<feature type="active site" description="Nucleophile" evidence="7">
    <location>
        <position position="303"/>
    </location>
</feature>
<dbReference type="CDD" id="cd03143">
    <property type="entry name" value="A4_beta-galactosidase_middle_domain"/>
    <property type="match status" value="1"/>
</dbReference>
<gene>
    <name evidence="13" type="ORF">A4R43_06760</name>
</gene>
<keyword evidence="4 6" id="KW-0378">Hydrolase</keyword>
<evidence type="ECO:0000259" key="11">
    <source>
        <dbReference type="Pfam" id="PF08532"/>
    </source>
</evidence>
<evidence type="ECO:0000259" key="12">
    <source>
        <dbReference type="Pfam" id="PF08533"/>
    </source>
</evidence>
<sequence>MFGKIHYGADYNPEHWSAEVWDEDIKLMAESGVTMVTAGIFSWAGVEPRPGEYDFGWFDTVMDKLGDARVEVCLATMTASPPPWLTHLHPEVLPVRADGTRLSAGARQQFCPSSEVFRRYAARLAEQVARRYGDHPALSMWHIGNEYGCHIRACYCDNSAADFRRWLADRYGDIAALNQAWSTTFWSQQYDDWAEVFPPRVAPTFPNPAQQLDFHRFSSDASLGCYLAEQKVLRRLTPDVPITTNFVGRVQKSLDWHRWVPHEDVVSLDSYPDPYDPRSHVEAAFAYDLVRSLKHGKPWMLLEQAPSAVNWRNRNSPKAPGAMRLGSWQAVAGGADAILFFQWRQTSGGAEKFHSAMVPHGGRETRTWREVSALGQELATVSELAGTTIDADVAVLHDWESWWGLELDSHPSGDLDQLETHLAHYAPLFDAGITCDVRHPSDDLSKYKLVVVPNLYLMDESVAANLRRYVERGGHLVVSFFSGIVDACDRAYLGGYPAPLRDILGLRVDEFWPLPDGGTTTVRFADGTETGATVWSEWIELEGAEVIGSFAGGELAGRPAVTRHGFGEGVAWYLATRPDAGGMRALFDRITAEASATPVLPGLPEGVQAVVRRGTDREYLMLLNHTTSEVTVPLPSAAADLLTDAGTPLDEVVLGSRGVAVLRRNS</sequence>
<evidence type="ECO:0000256" key="7">
    <source>
        <dbReference type="PIRSR" id="PIRSR001084-1"/>
    </source>
</evidence>
<feature type="binding site" evidence="9">
    <location>
        <position position="111"/>
    </location>
    <ligand>
        <name>Zn(2+)</name>
        <dbReference type="ChEBI" id="CHEBI:29105"/>
    </ligand>
</feature>
<evidence type="ECO:0000256" key="6">
    <source>
        <dbReference type="PIRNR" id="PIRNR001084"/>
    </source>
</evidence>
<dbReference type="Pfam" id="PF08533">
    <property type="entry name" value="Glyco_hydro_42C"/>
    <property type="match status" value="1"/>
</dbReference>
<feature type="domain" description="Beta-galactosidase C-terminal" evidence="12">
    <location>
        <begin position="606"/>
        <end position="664"/>
    </location>
</feature>
<dbReference type="InterPro" id="IPR013738">
    <property type="entry name" value="Beta_galactosidase_Trimer"/>
</dbReference>
<dbReference type="GO" id="GO:0006012">
    <property type="term" value="P:galactose metabolic process"/>
    <property type="evidence" value="ECO:0007669"/>
    <property type="project" value="InterPro"/>
</dbReference>
<dbReference type="Pfam" id="PF08532">
    <property type="entry name" value="Glyco_hydro_42M"/>
    <property type="match status" value="1"/>
</dbReference>
<keyword evidence="14" id="KW-1185">Reference proteome</keyword>
<feature type="active site" description="Proton donor" evidence="7">
    <location>
        <position position="146"/>
    </location>
</feature>
<keyword evidence="9" id="KW-0479">Metal-binding</keyword>
<comment type="similarity">
    <text evidence="2 6">Belongs to the glycosyl hydrolase 42 family.</text>
</comment>
<evidence type="ECO:0000256" key="2">
    <source>
        <dbReference type="ARBA" id="ARBA00005940"/>
    </source>
</evidence>
<evidence type="ECO:0000256" key="9">
    <source>
        <dbReference type="PIRSR" id="PIRSR001084-3"/>
    </source>
</evidence>
<dbReference type="Gene3D" id="3.40.50.880">
    <property type="match status" value="1"/>
</dbReference>
<feature type="domain" description="Beta-galactosidase trimerisation" evidence="11">
    <location>
        <begin position="391"/>
        <end position="594"/>
    </location>
</feature>